<evidence type="ECO:0000256" key="1">
    <source>
        <dbReference type="ARBA" id="ARBA00004275"/>
    </source>
</evidence>
<evidence type="ECO:0000256" key="4">
    <source>
        <dbReference type="ARBA" id="ARBA00011245"/>
    </source>
</evidence>
<keyword evidence="5" id="KW-0276">Fatty acid metabolism</keyword>
<evidence type="ECO:0000256" key="12">
    <source>
        <dbReference type="ARBA" id="ARBA00023239"/>
    </source>
</evidence>
<comment type="caution">
    <text evidence="18">The sequence shown here is derived from an EMBL/GenBank/DDBJ whole genome shotgun (WGS) entry which is preliminary data.</text>
</comment>
<evidence type="ECO:0000256" key="10">
    <source>
        <dbReference type="ARBA" id="ARBA00023140"/>
    </source>
</evidence>
<keyword evidence="11" id="KW-0413">Isomerase</keyword>
<dbReference type="EMBL" id="JBHRSL010000010">
    <property type="protein sequence ID" value="MFC3053018.1"/>
    <property type="molecule type" value="Genomic_DNA"/>
</dbReference>
<dbReference type="Gene3D" id="1.10.1040.50">
    <property type="match status" value="1"/>
</dbReference>
<feature type="domain" description="3-hydroxyacyl-CoA dehydrogenase C-terminal" evidence="16">
    <location>
        <begin position="604"/>
        <end position="689"/>
    </location>
</feature>
<keyword evidence="10" id="KW-0576">Peroxisome</keyword>
<evidence type="ECO:0000256" key="14">
    <source>
        <dbReference type="ARBA" id="ARBA00049556"/>
    </source>
</evidence>
<reference evidence="19" key="1">
    <citation type="journal article" date="2019" name="Int. J. Syst. Evol. Microbiol.">
        <title>The Global Catalogue of Microorganisms (GCM) 10K type strain sequencing project: providing services to taxonomists for standard genome sequencing and annotation.</title>
        <authorList>
            <consortium name="The Broad Institute Genomics Platform"/>
            <consortium name="The Broad Institute Genome Sequencing Center for Infectious Disease"/>
            <person name="Wu L."/>
            <person name="Ma J."/>
        </authorList>
    </citation>
    <scope>NUCLEOTIDE SEQUENCE [LARGE SCALE GENOMIC DNA]</scope>
    <source>
        <strain evidence="19">KCTC 62164</strain>
    </source>
</reference>
<dbReference type="PROSITE" id="PS00166">
    <property type="entry name" value="ENOYL_COA_HYDRATASE"/>
    <property type="match status" value="1"/>
</dbReference>
<dbReference type="Gene3D" id="3.40.50.720">
    <property type="entry name" value="NAD(P)-binding Rossmann-like Domain"/>
    <property type="match status" value="1"/>
</dbReference>
<evidence type="ECO:0000256" key="5">
    <source>
        <dbReference type="ARBA" id="ARBA00022832"/>
    </source>
</evidence>
<evidence type="ECO:0000256" key="11">
    <source>
        <dbReference type="ARBA" id="ARBA00023235"/>
    </source>
</evidence>
<evidence type="ECO:0000259" key="16">
    <source>
        <dbReference type="Pfam" id="PF00725"/>
    </source>
</evidence>
<dbReference type="Pfam" id="PF00725">
    <property type="entry name" value="3HCDH"/>
    <property type="match status" value="2"/>
</dbReference>
<dbReference type="Gene3D" id="3.90.226.10">
    <property type="entry name" value="2-enoyl-CoA Hydratase, Chain A, domain 1"/>
    <property type="match status" value="1"/>
</dbReference>
<evidence type="ECO:0000256" key="15">
    <source>
        <dbReference type="RuleBase" id="RU003707"/>
    </source>
</evidence>
<keyword evidence="6" id="KW-0442">Lipid degradation</keyword>
<keyword evidence="13" id="KW-0511">Multifunctional enzyme</keyword>
<proteinExistence type="inferred from homology"/>
<dbReference type="InterPro" id="IPR006176">
    <property type="entry name" value="3-OHacyl-CoA_DH_NAD-bd"/>
</dbReference>
<dbReference type="SUPFAM" id="SSF48179">
    <property type="entry name" value="6-phosphogluconate dehydrogenase C-terminal domain-like"/>
    <property type="match status" value="2"/>
</dbReference>
<dbReference type="InterPro" id="IPR036291">
    <property type="entry name" value="NAD(P)-bd_dom_sf"/>
</dbReference>
<evidence type="ECO:0000256" key="13">
    <source>
        <dbReference type="ARBA" id="ARBA00023268"/>
    </source>
</evidence>
<dbReference type="SUPFAM" id="SSF52096">
    <property type="entry name" value="ClpP/crotonase"/>
    <property type="match status" value="1"/>
</dbReference>
<dbReference type="InterPro" id="IPR029045">
    <property type="entry name" value="ClpP/crotonase-like_dom_sf"/>
</dbReference>
<evidence type="ECO:0000313" key="18">
    <source>
        <dbReference type="EMBL" id="MFC3053018.1"/>
    </source>
</evidence>
<keyword evidence="19" id="KW-1185">Reference proteome</keyword>
<dbReference type="Proteomes" id="UP001595444">
    <property type="component" value="Unassembled WGS sequence"/>
</dbReference>
<dbReference type="InterPro" id="IPR006108">
    <property type="entry name" value="3HC_DH_C"/>
</dbReference>
<sequence length="700" mass="75131">MTVISSTIEGRIAIVTADNPPVNALSQAVREGLVREVQAMAADDAVDAIVIACAGRTFFAGADITEFGKPPMNPSLPDVVETIEATEKPVVAALHGTALGGGLEVALSCHYRVALKSAKVGLPEVMLGILPGAGGTQRFPRIAGVENALDAIVSGRHISVVEAHKWGAVDQLVEDADQLLPAAIKLATEKVSEGPRRTGDISIDSGKYDPAFFNAFRASVAKKTRGYFAPEQCIKAVEAAVNMPLAEGLKAERRLFMECMGNPQSAALRHMFFAERQVSRIPGITKETPRRDIKKVGIIGAGTMGGGIAMNFANAGIEVMMLELQQDALDRGLKVVRGNYERSVKSGRLTMGQVDELMARFTGTLSYDALSDCDLIIEAVFEKMEIKKQVFAELDRVAKKGAILASNTSYLDIDEIAASTSRPEDVIGLHFFSPANVMRLLEIVRAEKTADDVLATAVDLAKKIKKVGVVAGVCHGFIGNRMLSKYGWVSAISVISGNKPEEVDAALFDFGMPMGPLTMADMAGLDIGYMNRQSIGRDNYDTRAFDWQDKLVEAGRKGLKVGAGIYDYDEGSRAPKPSAFTENIIDEESKRLGITRTPKAAGDIVERAILALVNEGAKILAEGKAYRASDIDVVYANGYGFPPFRGGPMHYADSLGLDAVVKKLHGFIKEDSNWGTVAPLIEKLAAEGKTFADFDRENAA</sequence>
<evidence type="ECO:0000256" key="8">
    <source>
        <dbReference type="ARBA" id="ARBA00023027"/>
    </source>
</evidence>
<dbReference type="PANTHER" id="PTHR23309">
    <property type="entry name" value="3-HYDROXYACYL-COA DEHYROGENASE"/>
    <property type="match status" value="1"/>
</dbReference>
<dbReference type="InterPro" id="IPR008927">
    <property type="entry name" value="6-PGluconate_DH-like_C_sf"/>
</dbReference>
<dbReference type="SUPFAM" id="SSF51735">
    <property type="entry name" value="NAD(P)-binding Rossmann-fold domains"/>
    <property type="match status" value="1"/>
</dbReference>
<comment type="similarity">
    <text evidence="15">Belongs to the enoyl-CoA hydratase/isomerase family.</text>
</comment>
<keyword evidence="12" id="KW-0456">Lyase</keyword>
<evidence type="ECO:0000256" key="3">
    <source>
        <dbReference type="ARBA" id="ARBA00008750"/>
    </source>
</evidence>
<evidence type="ECO:0000256" key="2">
    <source>
        <dbReference type="ARBA" id="ARBA00005005"/>
    </source>
</evidence>
<name>A0ABV7D729_9PROT</name>
<keyword evidence="7" id="KW-0560">Oxidoreductase</keyword>
<dbReference type="CDD" id="cd06558">
    <property type="entry name" value="crotonase-like"/>
    <property type="match status" value="1"/>
</dbReference>
<evidence type="ECO:0000259" key="17">
    <source>
        <dbReference type="Pfam" id="PF02737"/>
    </source>
</evidence>
<dbReference type="InterPro" id="IPR018376">
    <property type="entry name" value="Enoyl-CoA_hyd/isom_CS"/>
</dbReference>
<feature type="domain" description="3-hydroxyacyl-CoA dehydrogenase NAD binding" evidence="17">
    <location>
        <begin position="295"/>
        <end position="471"/>
    </location>
</feature>
<organism evidence="18 19">
    <name type="scientific">Kordiimonas pumila</name>
    <dbReference type="NCBI Taxonomy" id="2161677"/>
    <lineage>
        <taxon>Bacteria</taxon>
        <taxon>Pseudomonadati</taxon>
        <taxon>Pseudomonadota</taxon>
        <taxon>Alphaproteobacteria</taxon>
        <taxon>Kordiimonadales</taxon>
        <taxon>Kordiimonadaceae</taxon>
        <taxon>Kordiimonas</taxon>
    </lineage>
</organism>
<keyword evidence="8" id="KW-0520">NAD</keyword>
<dbReference type="Pfam" id="PF02737">
    <property type="entry name" value="3HCDH_N"/>
    <property type="match status" value="1"/>
</dbReference>
<keyword evidence="9" id="KW-0443">Lipid metabolism</keyword>
<evidence type="ECO:0000256" key="7">
    <source>
        <dbReference type="ARBA" id="ARBA00023002"/>
    </source>
</evidence>
<evidence type="ECO:0000256" key="9">
    <source>
        <dbReference type="ARBA" id="ARBA00023098"/>
    </source>
</evidence>
<comment type="similarity">
    <text evidence="3">In the N-terminal section; belongs to the enoyl-CoA hydratase/isomerase family.</text>
</comment>
<dbReference type="PANTHER" id="PTHR23309:SF49">
    <property type="entry name" value="PEROXISOMAL BIFUNCTIONAL ENZYME"/>
    <property type="match status" value="1"/>
</dbReference>
<comment type="catalytic activity">
    <reaction evidence="14">
        <text>a (3S)-3-hydroxyacyl-CoA + NAD(+) = a 3-oxoacyl-CoA + NADH + H(+)</text>
        <dbReference type="Rhea" id="RHEA:22432"/>
        <dbReference type="ChEBI" id="CHEBI:15378"/>
        <dbReference type="ChEBI" id="CHEBI:57318"/>
        <dbReference type="ChEBI" id="CHEBI:57540"/>
        <dbReference type="ChEBI" id="CHEBI:57945"/>
        <dbReference type="ChEBI" id="CHEBI:90726"/>
        <dbReference type="EC" id="1.1.1.35"/>
    </reaction>
</comment>
<comment type="subunit">
    <text evidence="4">Monomer.</text>
</comment>
<protein>
    <submittedName>
        <fullName evidence="18">3-hydroxyacyl-CoA dehydrogenase NAD-binding domain-containing protein</fullName>
    </submittedName>
</protein>
<accession>A0ABV7D729</accession>
<evidence type="ECO:0000256" key="6">
    <source>
        <dbReference type="ARBA" id="ARBA00022963"/>
    </source>
</evidence>
<dbReference type="RefSeq" id="WP_194213289.1">
    <property type="nucleotide sequence ID" value="NZ_CP061205.1"/>
</dbReference>
<comment type="pathway">
    <text evidence="2">Lipid metabolism; fatty acid beta-oxidation.</text>
</comment>
<evidence type="ECO:0000313" key="19">
    <source>
        <dbReference type="Proteomes" id="UP001595444"/>
    </source>
</evidence>
<gene>
    <name evidence="18" type="ORF">ACFOKA_13970</name>
</gene>
<dbReference type="InterPro" id="IPR001753">
    <property type="entry name" value="Enoyl-CoA_hydra/iso"/>
</dbReference>
<feature type="domain" description="3-hydroxyacyl-CoA dehydrogenase C-terminal" evidence="16">
    <location>
        <begin position="476"/>
        <end position="568"/>
    </location>
</feature>
<dbReference type="Pfam" id="PF00378">
    <property type="entry name" value="ECH_1"/>
    <property type="match status" value="1"/>
</dbReference>
<comment type="subcellular location">
    <subcellularLocation>
        <location evidence="1">Peroxisome</location>
    </subcellularLocation>
</comment>